<dbReference type="EMBL" id="NBXE01000022">
    <property type="protein sequence ID" value="RFA26941.1"/>
    <property type="molecule type" value="Genomic_DNA"/>
</dbReference>
<accession>A0A3E0WAG9</accession>
<dbReference type="Proteomes" id="UP000257080">
    <property type="component" value="Unassembled WGS sequence"/>
</dbReference>
<name>A0A3E0WAG9_9MICO</name>
<protein>
    <submittedName>
        <fullName evidence="2">Uncharacterized protein</fullName>
    </submittedName>
</protein>
<proteinExistence type="predicted"/>
<feature type="region of interest" description="Disordered" evidence="1">
    <location>
        <begin position="1"/>
        <end position="37"/>
    </location>
</feature>
<sequence>MVAWEEPPEPEETEPEPEVPEEVPEEVEPESGLVEEDEPVSVLEVPVSVLEVPVSDDAASLPVRGVFTQRARLVAPAAMTLAAPRATVTSAARRLPLSRRFMFSVWKDWLDVTLEDAMSLP</sequence>
<reference evidence="2 3" key="1">
    <citation type="submission" date="2017-04" db="EMBL/GenBank/DDBJ databases">
        <title>Comparative genome analysis of Subtercola boreus.</title>
        <authorList>
            <person name="Cho Y.-J."/>
            <person name="Cho A."/>
            <person name="Kim O.-S."/>
            <person name="Lee J.-I."/>
        </authorList>
    </citation>
    <scope>NUCLEOTIDE SEQUENCE [LARGE SCALE GENOMIC DNA]</scope>
    <source>
        <strain evidence="2 3">P28004</strain>
    </source>
</reference>
<organism evidence="2 3">
    <name type="scientific">Subtercola boreus</name>
    <dbReference type="NCBI Taxonomy" id="120213"/>
    <lineage>
        <taxon>Bacteria</taxon>
        <taxon>Bacillati</taxon>
        <taxon>Actinomycetota</taxon>
        <taxon>Actinomycetes</taxon>
        <taxon>Micrococcales</taxon>
        <taxon>Microbacteriaceae</taxon>
        <taxon>Subtercola</taxon>
    </lineage>
</organism>
<dbReference type="RefSeq" id="WP_116418700.1">
    <property type="nucleotide sequence ID" value="NZ_NBXC01000017.1"/>
</dbReference>
<gene>
    <name evidence="2" type="ORF">B7R25_09365</name>
</gene>
<evidence type="ECO:0000313" key="3">
    <source>
        <dbReference type="Proteomes" id="UP000257080"/>
    </source>
</evidence>
<dbReference type="AlphaFoldDB" id="A0A3E0WAG9"/>
<evidence type="ECO:0000256" key="1">
    <source>
        <dbReference type="SAM" id="MobiDB-lite"/>
    </source>
</evidence>
<evidence type="ECO:0000313" key="2">
    <source>
        <dbReference type="EMBL" id="RFA26941.1"/>
    </source>
</evidence>
<comment type="caution">
    <text evidence="2">The sequence shown here is derived from an EMBL/GenBank/DDBJ whole genome shotgun (WGS) entry which is preliminary data.</text>
</comment>